<evidence type="ECO:0000256" key="9">
    <source>
        <dbReference type="HAMAP-Rule" id="MF_01465"/>
    </source>
</evidence>
<comment type="caution">
    <text evidence="11">The sequence shown here is derived from an EMBL/GenBank/DDBJ whole genome shotgun (WGS) entry which is preliminary data.</text>
</comment>
<organism evidence="11 12">
    <name type="scientific">Halobacteriovorax vibrionivorans</name>
    <dbReference type="NCBI Taxonomy" id="2152716"/>
    <lineage>
        <taxon>Bacteria</taxon>
        <taxon>Pseudomonadati</taxon>
        <taxon>Bdellovibrionota</taxon>
        <taxon>Bacteriovoracia</taxon>
        <taxon>Bacteriovoracales</taxon>
        <taxon>Halobacteriovoraceae</taxon>
        <taxon>Halobacteriovorax</taxon>
    </lineage>
</organism>
<evidence type="ECO:0000256" key="7">
    <source>
        <dbReference type="ARBA" id="ARBA00023010"/>
    </source>
</evidence>
<accession>A0ABY0IIY5</accession>
<comment type="caution">
    <text evidence="9">Lacks conserved residue(s) required for the propagation of feature annotation.</text>
</comment>
<dbReference type="NCBIfam" id="TIGR00967">
    <property type="entry name" value="3a0501s007"/>
    <property type="match status" value="1"/>
</dbReference>
<dbReference type="PANTHER" id="PTHR10906">
    <property type="entry name" value="SECY/SEC61-ALPHA FAMILY MEMBER"/>
    <property type="match status" value="1"/>
</dbReference>
<feature type="transmembrane region" description="Helical" evidence="9">
    <location>
        <begin position="214"/>
        <end position="235"/>
    </location>
</feature>
<dbReference type="InterPro" id="IPR002208">
    <property type="entry name" value="SecY/SEC61-alpha"/>
</dbReference>
<dbReference type="PIRSF" id="PIRSF004557">
    <property type="entry name" value="SecY"/>
    <property type="match status" value="1"/>
</dbReference>
<evidence type="ECO:0000256" key="2">
    <source>
        <dbReference type="ARBA" id="ARBA00005751"/>
    </source>
</evidence>
<name>A0ABY0IIY5_9BACT</name>
<evidence type="ECO:0000256" key="3">
    <source>
        <dbReference type="ARBA" id="ARBA00022448"/>
    </source>
</evidence>
<gene>
    <name evidence="9 11" type="primary">secY</name>
    <name evidence="11" type="ORF">DAY19_03830</name>
</gene>
<keyword evidence="8 9" id="KW-0472">Membrane</keyword>
<dbReference type="EMBL" id="QDKL01000001">
    <property type="protein sequence ID" value="RZF22915.1"/>
    <property type="molecule type" value="Genomic_DNA"/>
</dbReference>
<evidence type="ECO:0000256" key="4">
    <source>
        <dbReference type="ARBA" id="ARBA00022692"/>
    </source>
</evidence>
<evidence type="ECO:0000256" key="10">
    <source>
        <dbReference type="RuleBase" id="RU004349"/>
    </source>
</evidence>
<feature type="transmembrane region" description="Helical" evidence="9">
    <location>
        <begin position="397"/>
        <end position="417"/>
    </location>
</feature>
<proteinExistence type="inferred from homology"/>
<dbReference type="HAMAP" id="MF_01465">
    <property type="entry name" value="SecY"/>
    <property type="match status" value="1"/>
</dbReference>
<comment type="subunit">
    <text evidence="9">Component of the Sec protein translocase complex. Heterotrimer consisting of SecY, SecE and SecG subunits. The heterotrimers can form oligomers, although 1 heterotrimer is thought to be able to translocate proteins. Interacts with the ribosome. Interacts with SecDF, and other proteins may be involved. Interacts with SecA.</text>
</comment>
<evidence type="ECO:0000256" key="5">
    <source>
        <dbReference type="ARBA" id="ARBA00022927"/>
    </source>
</evidence>
<protein>
    <recommendedName>
        <fullName evidence="9">Protein translocase subunit SecY</fullName>
    </recommendedName>
</protein>
<keyword evidence="4 9" id="KW-0812">Transmembrane</keyword>
<feature type="transmembrane region" description="Helical" evidence="9">
    <location>
        <begin position="114"/>
        <end position="136"/>
    </location>
</feature>
<evidence type="ECO:0000256" key="6">
    <source>
        <dbReference type="ARBA" id="ARBA00022989"/>
    </source>
</evidence>
<dbReference type="InterPro" id="IPR023201">
    <property type="entry name" value="SecY_dom_sf"/>
</dbReference>
<feature type="transmembrane region" description="Helical" evidence="9">
    <location>
        <begin position="175"/>
        <end position="194"/>
    </location>
</feature>
<evidence type="ECO:0000313" key="12">
    <source>
        <dbReference type="Proteomes" id="UP000443582"/>
    </source>
</evidence>
<keyword evidence="12" id="KW-1185">Reference proteome</keyword>
<comment type="function">
    <text evidence="9">The central subunit of the protein translocation channel SecYEG. Consists of two halves formed by TMs 1-5 and 6-10. These two domains form a lateral gate at the front which open onto the bilayer between TMs 2 and 7, and are clamped together by SecE at the back. The channel is closed by both a pore ring composed of hydrophobic SecY resides and a short helix (helix 2A) on the extracellular side of the membrane which forms a plug. The plug probably moves laterally to allow the channel to open. The ring and the pore may move independently.</text>
</comment>
<keyword evidence="9" id="KW-1003">Cell membrane</keyword>
<dbReference type="InterPro" id="IPR026593">
    <property type="entry name" value="SecY"/>
</dbReference>
<evidence type="ECO:0000256" key="8">
    <source>
        <dbReference type="ARBA" id="ARBA00023136"/>
    </source>
</evidence>
<keyword evidence="3 9" id="KW-0813">Transport</keyword>
<evidence type="ECO:0000313" key="11">
    <source>
        <dbReference type="EMBL" id="RZF22915.1"/>
    </source>
</evidence>
<keyword evidence="6 9" id="KW-1133">Transmembrane helix</keyword>
<feature type="transmembrane region" description="Helical" evidence="9">
    <location>
        <begin position="270"/>
        <end position="289"/>
    </location>
</feature>
<dbReference type="Gene3D" id="1.10.3370.10">
    <property type="entry name" value="SecY subunit domain"/>
    <property type="match status" value="1"/>
</dbReference>
<feature type="transmembrane region" description="Helical" evidence="9">
    <location>
        <begin position="68"/>
        <end position="93"/>
    </location>
</feature>
<dbReference type="SUPFAM" id="SSF103491">
    <property type="entry name" value="Preprotein translocase SecY subunit"/>
    <property type="match status" value="1"/>
</dbReference>
<evidence type="ECO:0000256" key="1">
    <source>
        <dbReference type="ARBA" id="ARBA00004141"/>
    </source>
</evidence>
<dbReference type="Proteomes" id="UP000443582">
    <property type="component" value="Unassembled WGS sequence"/>
</dbReference>
<sequence>MSNAHGRLEELKKKVFFTFLLLVVYRLVAQIPVPGVDAQAISSYFAESGGGGLFDLINTFSGGAFKRFSVLALGIMPYITTSIIFSLLGEVIPQIQEMQEDSEGQKKIQKWTRYATVILCCIQGYSMAAVFETFVSPGGARVIPDPGMLFRVVTMITLAAGTMFLLWLGERITEFGLENGVSLIIFAGIAVELPTEVIQKITLFRNGEMGGLELLTFAAVIVVAFFVVAFIERAFRAIPVQYAKRVVNNRVYGGNQTLPMRVDTGGVMPPILASSLLAAPATFATFIPADSAFKPYFDTIQQSLYPGQLLFNILFGALIVYMTYFYAPIQFKTKKISEMLQKNNAFIPGIRPGDKTKEYLDTLLNRMSFFGALFLIVVCIVPSLITGAQTRFGGTSMLILVSVSVRVMMNVQSFMFADKYESSYKSKGKYNGNNRRF</sequence>
<dbReference type="PRINTS" id="PR00303">
    <property type="entry name" value="SECYTRNLCASE"/>
</dbReference>
<comment type="similarity">
    <text evidence="2 9 10">Belongs to the SecY/SEC61-alpha family.</text>
</comment>
<feature type="transmembrane region" description="Helical" evidence="9">
    <location>
        <begin position="367"/>
        <end position="385"/>
    </location>
</feature>
<dbReference type="Pfam" id="PF00344">
    <property type="entry name" value="SecY"/>
    <property type="match status" value="1"/>
</dbReference>
<reference evidence="12" key="1">
    <citation type="journal article" date="2019" name="Int. J. Syst. Evol. Microbiol.">
        <title>Halobacteriovorax valvorus sp. nov., a novel prokaryotic predator isolated from coastal seawater of China.</title>
        <authorList>
            <person name="Chen M.-X."/>
        </authorList>
    </citation>
    <scope>NUCLEOTIDE SEQUENCE [LARGE SCALE GENOMIC DNA]</scope>
    <source>
        <strain evidence="12">BL9</strain>
    </source>
</reference>
<keyword evidence="7 9" id="KW-0811">Translocation</keyword>
<comment type="subcellular location">
    <subcellularLocation>
        <location evidence="9">Cell membrane</location>
        <topology evidence="9">Multi-pass membrane protein</topology>
    </subcellularLocation>
    <subcellularLocation>
        <location evidence="1">Membrane</location>
        <topology evidence="1">Multi-pass membrane protein</topology>
    </subcellularLocation>
</comment>
<feature type="transmembrane region" description="Helical" evidence="9">
    <location>
        <begin position="148"/>
        <end position="168"/>
    </location>
</feature>
<dbReference type="RefSeq" id="WP_114705856.1">
    <property type="nucleotide sequence ID" value="NZ_QDKL01000001.1"/>
</dbReference>
<keyword evidence="5 9" id="KW-0653">Protein transport</keyword>
<feature type="transmembrane region" description="Helical" evidence="9">
    <location>
        <begin position="309"/>
        <end position="327"/>
    </location>
</feature>